<reference evidence="5 6" key="1">
    <citation type="submission" date="2019-08" db="EMBL/GenBank/DDBJ databases">
        <title>Five species of Acinetobacter isolated from floral nectar and animal pollinators.</title>
        <authorList>
            <person name="Hendry T.A."/>
        </authorList>
    </citation>
    <scope>NUCLEOTIDE SEQUENCE [LARGE SCALE GENOMIC DNA]</scope>
    <source>
        <strain evidence="5 6">MD18.27</strain>
    </source>
</reference>
<keyword evidence="6" id="KW-1185">Reference proteome</keyword>
<keyword evidence="3" id="KW-0804">Transcription</keyword>
<keyword evidence="2" id="KW-0238">DNA-binding</keyword>
<gene>
    <name evidence="5" type="ORF">I2F25_10680</name>
</gene>
<dbReference type="PROSITE" id="PS01124">
    <property type="entry name" value="HTH_ARAC_FAMILY_2"/>
    <property type="match status" value="1"/>
</dbReference>
<dbReference type="Proteomes" id="UP001339883">
    <property type="component" value="Unassembled WGS sequence"/>
</dbReference>
<dbReference type="EMBL" id="VTDN01000008">
    <property type="protein sequence ID" value="MEB5477506.1"/>
    <property type="molecule type" value="Genomic_DNA"/>
</dbReference>
<evidence type="ECO:0000313" key="5">
    <source>
        <dbReference type="EMBL" id="MEB5477506.1"/>
    </source>
</evidence>
<accession>A0ABU6DUG9</accession>
<feature type="domain" description="HTH araC/xylS-type" evidence="4">
    <location>
        <begin position="217"/>
        <end position="308"/>
    </location>
</feature>
<dbReference type="SUPFAM" id="SSF46689">
    <property type="entry name" value="Homeodomain-like"/>
    <property type="match status" value="1"/>
</dbReference>
<evidence type="ECO:0000256" key="1">
    <source>
        <dbReference type="ARBA" id="ARBA00023015"/>
    </source>
</evidence>
<dbReference type="Gene3D" id="1.10.10.60">
    <property type="entry name" value="Homeodomain-like"/>
    <property type="match status" value="2"/>
</dbReference>
<evidence type="ECO:0000256" key="3">
    <source>
        <dbReference type="ARBA" id="ARBA00023163"/>
    </source>
</evidence>
<sequence>MSKFIDIHKAILKDAGDLYLETGSKLPNHHLNIFNPADGQGYTEIYDFERLCVGKGRYWLDHPIQLNGNRKMFSLGITLLLSGTHKLKNNQINQEYIFESPTLILRKGVLGSQTIYLQEKKQMSLITLDFDERLLTTLEPSKSDNPLIHFFLDNDTPEIKAIDIPHKDVLHHAQYLLNLPTAKTMLDLLHLEGATLELMSLLLQKNNKEDKISPPIKKAIQILETNFEEKITIRYLSKQVGMNECYLKRLFKETTGHTIGNYLLNIRMKYAQILLKEGASIESVTNKIGYSSSQYFKRIYEEYYGYQP</sequence>
<dbReference type="InterPro" id="IPR018060">
    <property type="entry name" value="HTH_AraC"/>
</dbReference>
<dbReference type="RefSeq" id="WP_195771622.1">
    <property type="nucleotide sequence ID" value="NZ_VTDN01000008.1"/>
</dbReference>
<dbReference type="Pfam" id="PF12833">
    <property type="entry name" value="HTH_18"/>
    <property type="match status" value="1"/>
</dbReference>
<keyword evidence="1" id="KW-0805">Transcription regulation</keyword>
<dbReference type="PANTHER" id="PTHR43280">
    <property type="entry name" value="ARAC-FAMILY TRANSCRIPTIONAL REGULATOR"/>
    <property type="match status" value="1"/>
</dbReference>
<evidence type="ECO:0000259" key="4">
    <source>
        <dbReference type="PROSITE" id="PS01124"/>
    </source>
</evidence>
<organism evidence="5 6">
    <name type="scientific">Acinetobacter pollinis</name>
    <dbReference type="NCBI Taxonomy" id="2605270"/>
    <lineage>
        <taxon>Bacteria</taxon>
        <taxon>Pseudomonadati</taxon>
        <taxon>Pseudomonadota</taxon>
        <taxon>Gammaproteobacteria</taxon>
        <taxon>Moraxellales</taxon>
        <taxon>Moraxellaceae</taxon>
        <taxon>Acinetobacter</taxon>
    </lineage>
</organism>
<protein>
    <submittedName>
        <fullName evidence="5">Helix-turn-helix transcriptional regulator</fullName>
    </submittedName>
</protein>
<evidence type="ECO:0000313" key="6">
    <source>
        <dbReference type="Proteomes" id="UP001339883"/>
    </source>
</evidence>
<name>A0ABU6DUG9_9GAMM</name>
<dbReference type="PANTHER" id="PTHR43280:SF2">
    <property type="entry name" value="HTH-TYPE TRANSCRIPTIONAL REGULATOR EXSA"/>
    <property type="match status" value="1"/>
</dbReference>
<dbReference type="SMART" id="SM00342">
    <property type="entry name" value="HTH_ARAC"/>
    <property type="match status" value="1"/>
</dbReference>
<evidence type="ECO:0000256" key="2">
    <source>
        <dbReference type="ARBA" id="ARBA00023125"/>
    </source>
</evidence>
<comment type="caution">
    <text evidence="5">The sequence shown here is derived from an EMBL/GenBank/DDBJ whole genome shotgun (WGS) entry which is preliminary data.</text>
</comment>
<proteinExistence type="predicted"/>
<dbReference type="InterPro" id="IPR009057">
    <property type="entry name" value="Homeodomain-like_sf"/>
</dbReference>